<keyword evidence="2" id="KW-1185">Reference proteome</keyword>
<comment type="caution">
    <text evidence="1">The sequence shown here is derived from an EMBL/GenBank/DDBJ whole genome shotgun (WGS) entry which is preliminary data.</text>
</comment>
<gene>
    <name evidence="1" type="ORF">BGZ97_000135</name>
</gene>
<evidence type="ECO:0000313" key="2">
    <source>
        <dbReference type="Proteomes" id="UP000823405"/>
    </source>
</evidence>
<proteinExistence type="predicted"/>
<dbReference type="EMBL" id="JAAAIN010001014">
    <property type="protein sequence ID" value="KAG0308201.1"/>
    <property type="molecule type" value="Genomic_DNA"/>
</dbReference>
<dbReference type="Proteomes" id="UP000823405">
    <property type="component" value="Unassembled WGS sequence"/>
</dbReference>
<organism evidence="1 2">
    <name type="scientific">Linnemannia gamsii</name>
    <dbReference type="NCBI Taxonomy" id="64522"/>
    <lineage>
        <taxon>Eukaryota</taxon>
        <taxon>Fungi</taxon>
        <taxon>Fungi incertae sedis</taxon>
        <taxon>Mucoromycota</taxon>
        <taxon>Mortierellomycotina</taxon>
        <taxon>Mortierellomycetes</taxon>
        <taxon>Mortierellales</taxon>
        <taxon>Mortierellaceae</taxon>
        <taxon>Linnemannia</taxon>
    </lineage>
</organism>
<dbReference type="OrthoDB" id="67155at2759"/>
<protein>
    <submittedName>
        <fullName evidence="1">Uncharacterized protein</fullName>
    </submittedName>
</protein>
<dbReference type="AlphaFoldDB" id="A0A9P6UKP8"/>
<accession>A0A9P6UKP8</accession>
<feature type="non-terminal residue" evidence="1">
    <location>
        <position position="1"/>
    </location>
</feature>
<reference evidence="1" key="1">
    <citation type="journal article" date="2020" name="Fungal Divers.">
        <title>Resolving the Mortierellaceae phylogeny through synthesis of multi-gene phylogenetics and phylogenomics.</title>
        <authorList>
            <person name="Vandepol N."/>
            <person name="Liber J."/>
            <person name="Desiro A."/>
            <person name="Na H."/>
            <person name="Kennedy M."/>
            <person name="Barry K."/>
            <person name="Grigoriev I.V."/>
            <person name="Miller A.N."/>
            <person name="O'Donnell K."/>
            <person name="Stajich J.E."/>
            <person name="Bonito G."/>
        </authorList>
    </citation>
    <scope>NUCLEOTIDE SEQUENCE</scope>
    <source>
        <strain evidence="1">NVP60</strain>
    </source>
</reference>
<sequence length="75" mass="8871">PKPSIMDFERVFADFKIMMERQLARRKLMMLRYDTKENMLTGHGHHQPPSSVTVPLRLPQDEANELFELETKKSK</sequence>
<evidence type="ECO:0000313" key="1">
    <source>
        <dbReference type="EMBL" id="KAG0308201.1"/>
    </source>
</evidence>
<name>A0A9P6UKP8_9FUNG</name>